<organism evidence="3 4">
    <name type="scientific">Candidatus Woesebacteria bacterium GW2011_GWA1_37_7</name>
    <dbReference type="NCBI Taxonomy" id="1618545"/>
    <lineage>
        <taxon>Bacteria</taxon>
        <taxon>Candidatus Woeseibacteriota</taxon>
    </lineage>
</organism>
<keyword evidence="2" id="KW-1133">Transmembrane helix</keyword>
<name>A0A0G0K743_9BACT</name>
<evidence type="ECO:0000313" key="3">
    <source>
        <dbReference type="EMBL" id="KKQ36456.1"/>
    </source>
</evidence>
<feature type="compositionally biased region" description="Polar residues" evidence="1">
    <location>
        <begin position="75"/>
        <end position="95"/>
    </location>
</feature>
<gene>
    <name evidence="3" type="ORF">US53_C0051G0006</name>
</gene>
<sequence length="276" mass="30420">MDNEPVFRTEEVFDEQPRRKKTNYLKIIIGFLAFLLLITSSSLSFYFGKKSGNNSNEKQAATIFPSPTYIPTEAPTPTNSDTATQSGRSKSKISPTPSPFPNTKVLKAIPSLDGYRSSNENGNSSVDIRSGRNINLVTRGYVSFDLTELPQGLNVIEAKLKMYQARTIGAPYSNLGNLLIDQLTYGDILDSSDYASAALLSSFTTLSKTTKNDWKEADVSIAIKDDLANARARAQFRIHFEEEVKGGDVSGDFAYFESAENSEGTGNTPQLLIKYY</sequence>
<keyword evidence="2" id="KW-0472">Membrane</keyword>
<reference evidence="3 4" key="1">
    <citation type="journal article" date="2015" name="Nature">
        <title>rRNA introns, odd ribosomes, and small enigmatic genomes across a large radiation of phyla.</title>
        <authorList>
            <person name="Brown C.T."/>
            <person name="Hug L.A."/>
            <person name="Thomas B.C."/>
            <person name="Sharon I."/>
            <person name="Castelle C.J."/>
            <person name="Singh A."/>
            <person name="Wilkins M.J."/>
            <person name="Williams K.H."/>
            <person name="Banfield J.F."/>
        </authorList>
    </citation>
    <scope>NUCLEOTIDE SEQUENCE [LARGE SCALE GENOMIC DNA]</scope>
</reference>
<feature type="region of interest" description="Disordered" evidence="1">
    <location>
        <begin position="67"/>
        <end position="104"/>
    </location>
</feature>
<feature type="transmembrane region" description="Helical" evidence="2">
    <location>
        <begin position="27"/>
        <end position="47"/>
    </location>
</feature>
<evidence type="ECO:0000256" key="2">
    <source>
        <dbReference type="SAM" id="Phobius"/>
    </source>
</evidence>
<comment type="caution">
    <text evidence="3">The sequence shown here is derived from an EMBL/GenBank/DDBJ whole genome shotgun (WGS) entry which is preliminary data.</text>
</comment>
<evidence type="ECO:0000313" key="4">
    <source>
        <dbReference type="Proteomes" id="UP000034591"/>
    </source>
</evidence>
<dbReference type="PATRIC" id="fig|1618545.3.peg.687"/>
<accession>A0A0G0K743</accession>
<proteinExistence type="predicted"/>
<dbReference type="Proteomes" id="UP000034591">
    <property type="component" value="Unassembled WGS sequence"/>
</dbReference>
<protein>
    <submittedName>
        <fullName evidence="3">Uncharacterized protein</fullName>
    </submittedName>
</protein>
<evidence type="ECO:0000256" key="1">
    <source>
        <dbReference type="SAM" id="MobiDB-lite"/>
    </source>
</evidence>
<dbReference type="EMBL" id="LBTI01000051">
    <property type="protein sequence ID" value="KKQ36456.1"/>
    <property type="molecule type" value="Genomic_DNA"/>
</dbReference>
<dbReference type="AlphaFoldDB" id="A0A0G0K743"/>
<keyword evidence="2" id="KW-0812">Transmembrane</keyword>